<sequence length="508" mass="52824">MTAPARTSFVEDIRAHADRAPHSPALLTADGPTCYGELAARIDRLAAHLAAHGVGPERVCAVALPPGADAVVATAAVVRAGGAFLTLDTGLPDRRLAALAAGGGAARLLTSAALAGRLGPLLDAPAVLLDRLPADGPPPTAFPAPHPRSLAYVSHTSGSTGAPNPVLIEHGGLDRYLRAVVRDNALGPGTVTLQLAPPGYDASIRDTFAPLAAGGSVVLVERARLLGAEAFADTVAEYGVDSVLSTTPSFLSFLAQSPRAAARLRTLRLVCSSGESLRPFLAAGGRALIGGRLVNQYGPSECTMTSTRYDVPAVPDTSADTVGTAVDGTVVRLLDPRGREVPDGWTGEVHIGGAGVARGYGGQPGLTADRFPPDPYGPPGARLYRTGDLARRAPDGTLEYLGRADRQVKIRGHRVDPAEIEGALLAHPEVTGAVVTAETDDRGRTWLGAHVTGRLDGTTDAQLRAHLARTLPPHMMPRRFTRLERLPVTHSGKADRRALRARAPEPVS</sequence>
<dbReference type="OrthoDB" id="2472181at2"/>
<evidence type="ECO:0000313" key="4">
    <source>
        <dbReference type="EMBL" id="AYN43155.1"/>
    </source>
</evidence>
<dbReference type="Gene3D" id="2.30.38.10">
    <property type="entry name" value="Luciferase, Domain 3"/>
    <property type="match status" value="1"/>
</dbReference>
<dbReference type="GO" id="GO:0043041">
    <property type="term" value="P:amino acid activation for nonribosomal peptide biosynthetic process"/>
    <property type="evidence" value="ECO:0007669"/>
    <property type="project" value="TreeGrafter"/>
</dbReference>
<dbReference type="RefSeq" id="WP_121790581.1">
    <property type="nucleotide sequence ID" value="NZ_CP033073.1"/>
</dbReference>
<dbReference type="Gene3D" id="3.40.50.980">
    <property type="match status" value="2"/>
</dbReference>
<evidence type="ECO:0000313" key="5">
    <source>
        <dbReference type="Proteomes" id="UP000268329"/>
    </source>
</evidence>
<evidence type="ECO:0000259" key="3">
    <source>
        <dbReference type="Pfam" id="PF13193"/>
    </source>
</evidence>
<dbReference type="InterPro" id="IPR045851">
    <property type="entry name" value="AMP-bd_C_sf"/>
</dbReference>
<dbReference type="EMBL" id="CP033073">
    <property type="protein sequence ID" value="AYN43155.1"/>
    <property type="molecule type" value="Genomic_DNA"/>
</dbReference>
<organism evidence="4 5">
    <name type="scientific">Streptomyces dangxiongensis</name>
    <dbReference type="NCBI Taxonomy" id="1442032"/>
    <lineage>
        <taxon>Bacteria</taxon>
        <taxon>Bacillati</taxon>
        <taxon>Actinomycetota</taxon>
        <taxon>Actinomycetes</taxon>
        <taxon>Kitasatosporales</taxon>
        <taxon>Streptomycetaceae</taxon>
        <taxon>Streptomyces</taxon>
    </lineage>
</organism>
<dbReference type="InterPro" id="IPR000873">
    <property type="entry name" value="AMP-dep_synth/lig_dom"/>
</dbReference>
<feature type="domain" description="AMP-dependent synthetase/ligase" evidence="2">
    <location>
        <begin position="14"/>
        <end position="360"/>
    </location>
</feature>
<dbReference type="GO" id="GO:0044550">
    <property type="term" value="P:secondary metabolite biosynthetic process"/>
    <property type="evidence" value="ECO:0007669"/>
    <property type="project" value="TreeGrafter"/>
</dbReference>
<dbReference type="SUPFAM" id="SSF56801">
    <property type="entry name" value="Acetyl-CoA synthetase-like"/>
    <property type="match status" value="1"/>
</dbReference>
<feature type="region of interest" description="Disordered" evidence="1">
    <location>
        <begin position="487"/>
        <end position="508"/>
    </location>
</feature>
<dbReference type="GO" id="GO:0031177">
    <property type="term" value="F:phosphopantetheine binding"/>
    <property type="evidence" value="ECO:0007669"/>
    <property type="project" value="TreeGrafter"/>
</dbReference>
<dbReference type="InterPro" id="IPR025110">
    <property type="entry name" value="AMP-bd_C"/>
</dbReference>
<dbReference type="PANTHER" id="PTHR45527:SF1">
    <property type="entry name" value="FATTY ACID SYNTHASE"/>
    <property type="match status" value="1"/>
</dbReference>
<dbReference type="Proteomes" id="UP000268329">
    <property type="component" value="Chromosome"/>
</dbReference>
<feature type="compositionally biased region" description="Basic and acidic residues" evidence="1">
    <location>
        <begin position="487"/>
        <end position="498"/>
    </location>
</feature>
<feature type="domain" description="AMP-binding enzyme C-terminal" evidence="3">
    <location>
        <begin position="419"/>
        <end position="493"/>
    </location>
</feature>
<protein>
    <submittedName>
        <fullName evidence="4">Amino acid adenylation domain-containing protein</fullName>
    </submittedName>
</protein>
<dbReference type="CDD" id="cd05930">
    <property type="entry name" value="A_NRPS"/>
    <property type="match status" value="1"/>
</dbReference>
<accession>A0A3G2JNZ0</accession>
<dbReference type="GO" id="GO:0005737">
    <property type="term" value="C:cytoplasm"/>
    <property type="evidence" value="ECO:0007669"/>
    <property type="project" value="TreeGrafter"/>
</dbReference>
<dbReference type="InterPro" id="IPR010071">
    <property type="entry name" value="AA_adenyl_dom"/>
</dbReference>
<dbReference type="AlphaFoldDB" id="A0A3G2JNZ0"/>
<reference evidence="4 5" key="1">
    <citation type="submission" date="2018-10" db="EMBL/GenBank/DDBJ databases">
        <title>The genome of Streptomyces dangxiongensis Z022.</title>
        <authorList>
            <person name="Zhang B."/>
        </authorList>
    </citation>
    <scope>NUCLEOTIDE SEQUENCE [LARGE SCALE GENOMIC DNA]</scope>
    <source>
        <strain evidence="4 5">Z022</strain>
    </source>
</reference>
<dbReference type="KEGG" id="sdd:D9753_34515"/>
<proteinExistence type="predicted"/>
<dbReference type="Pfam" id="PF00501">
    <property type="entry name" value="AMP-binding"/>
    <property type="match status" value="1"/>
</dbReference>
<dbReference type="PANTHER" id="PTHR45527">
    <property type="entry name" value="NONRIBOSOMAL PEPTIDE SYNTHETASE"/>
    <property type="match status" value="1"/>
</dbReference>
<dbReference type="Gene3D" id="3.30.300.30">
    <property type="match status" value="1"/>
</dbReference>
<dbReference type="Pfam" id="PF13193">
    <property type="entry name" value="AMP-binding_C"/>
    <property type="match status" value="1"/>
</dbReference>
<evidence type="ECO:0000256" key="1">
    <source>
        <dbReference type="SAM" id="MobiDB-lite"/>
    </source>
</evidence>
<dbReference type="NCBIfam" id="TIGR01733">
    <property type="entry name" value="AA-adenyl-dom"/>
    <property type="match status" value="1"/>
</dbReference>
<name>A0A3G2JNZ0_9ACTN</name>
<gene>
    <name evidence="4" type="ORF">D9753_34515</name>
</gene>
<evidence type="ECO:0000259" key="2">
    <source>
        <dbReference type="Pfam" id="PF00501"/>
    </source>
</evidence>
<keyword evidence="5" id="KW-1185">Reference proteome</keyword>